<name>A0AAX2EJS5_9BACI</name>
<dbReference type="AlphaFoldDB" id="A0AAX2EJS5"/>
<comment type="caution">
    <text evidence="1">The sequence shown here is derived from an EMBL/GenBank/DDBJ whole genome shotgun (WGS) entry which is preliminary data.</text>
</comment>
<evidence type="ECO:0000313" key="2">
    <source>
        <dbReference type="Proteomes" id="UP000199735"/>
    </source>
</evidence>
<dbReference type="RefSeq" id="WP_093881542.1">
    <property type="nucleotide sequence ID" value="NZ_FOCD01000006.1"/>
</dbReference>
<accession>A0AAX2EJS5</accession>
<evidence type="ECO:0000313" key="1">
    <source>
        <dbReference type="EMBL" id="SEO08234.1"/>
    </source>
</evidence>
<sequence>MVQNTKSKILSIDEQIQKLKEKRNREVAKLERSAGKKFIESFNLEDKSSEEIQVFIEGLKEKFVPVESEMSTGEFTNEQSDKQA</sequence>
<organism evidence="1 2">
    <name type="scientific">Terribacillus saccharophilus</name>
    <dbReference type="NCBI Taxonomy" id="361277"/>
    <lineage>
        <taxon>Bacteria</taxon>
        <taxon>Bacillati</taxon>
        <taxon>Bacillota</taxon>
        <taxon>Bacilli</taxon>
        <taxon>Bacillales</taxon>
        <taxon>Bacillaceae</taxon>
        <taxon>Terribacillus</taxon>
    </lineage>
</organism>
<dbReference type="Proteomes" id="UP000199735">
    <property type="component" value="Unassembled WGS sequence"/>
</dbReference>
<dbReference type="EMBL" id="FOCD01000006">
    <property type="protein sequence ID" value="SEO08234.1"/>
    <property type="molecule type" value="Genomic_DNA"/>
</dbReference>
<evidence type="ECO:0008006" key="3">
    <source>
        <dbReference type="Google" id="ProtNLM"/>
    </source>
</evidence>
<reference evidence="1 2" key="1">
    <citation type="submission" date="2016-10" db="EMBL/GenBank/DDBJ databases">
        <authorList>
            <person name="Varghese N."/>
            <person name="Submissions S."/>
        </authorList>
    </citation>
    <scope>NUCLEOTIDE SEQUENCE [LARGE SCALE GENOMIC DNA]</scope>
    <source>
        <strain evidence="1 2">DSM 21619</strain>
    </source>
</reference>
<proteinExistence type="predicted"/>
<gene>
    <name evidence="1" type="ORF">SAMN04489762_3441</name>
</gene>
<protein>
    <recommendedName>
        <fullName evidence="3">DUF3847 domain-containing protein</fullName>
    </recommendedName>
</protein>